<dbReference type="Gene3D" id="2.60.120.10">
    <property type="entry name" value="Jelly Rolls"/>
    <property type="match status" value="1"/>
</dbReference>
<protein>
    <submittedName>
        <fullName evidence="1">Uncharacterized protein</fullName>
    </submittedName>
</protein>
<gene>
    <name evidence="1" type="ORF">AMST5_00245</name>
</gene>
<organism evidence="1">
    <name type="scientific">freshwater sediment metagenome</name>
    <dbReference type="NCBI Taxonomy" id="556182"/>
    <lineage>
        <taxon>unclassified sequences</taxon>
        <taxon>metagenomes</taxon>
        <taxon>ecological metagenomes</taxon>
    </lineage>
</organism>
<accession>A0AA48RBM3</accession>
<dbReference type="AlphaFoldDB" id="A0AA48RBM3"/>
<dbReference type="SUPFAM" id="SSF51182">
    <property type="entry name" value="RmlC-like cupins"/>
    <property type="match status" value="1"/>
</dbReference>
<dbReference type="EMBL" id="OY288114">
    <property type="protein sequence ID" value="CAJ0850270.1"/>
    <property type="molecule type" value="Genomic_DNA"/>
</dbReference>
<dbReference type="InterPro" id="IPR011051">
    <property type="entry name" value="RmlC_Cupin_sf"/>
</dbReference>
<reference evidence="1" key="1">
    <citation type="submission" date="2023-07" db="EMBL/GenBank/DDBJ databases">
        <authorList>
            <person name="Pelsma A.J. K."/>
        </authorList>
    </citation>
    <scope>NUCLEOTIDE SEQUENCE</scope>
</reference>
<sequence length="141" mass="15807">MARDHQPGQESFASILPEDVDWKPFPAFPPSVRMAFLVGEPAQSGTYLIRVKALSGAKLMPHRHPEDRIYTVISGVFYIGLGERFDADRLQAYPPGSIIVLPGDTWHFHWAKSGEYVTQITAIGPLGVDYKDEKDDPRQAR</sequence>
<dbReference type="CDD" id="cd06989">
    <property type="entry name" value="cupin_DRT102"/>
    <property type="match status" value="1"/>
</dbReference>
<name>A0AA48RBM3_9ZZZZ</name>
<evidence type="ECO:0000313" key="1">
    <source>
        <dbReference type="EMBL" id="CAJ0850270.1"/>
    </source>
</evidence>
<proteinExistence type="predicted"/>
<dbReference type="InterPro" id="IPR014710">
    <property type="entry name" value="RmlC-like_jellyroll"/>
</dbReference>